<keyword evidence="3" id="KW-1185">Reference proteome</keyword>
<dbReference type="OrthoDB" id="5377039at2759"/>
<feature type="region of interest" description="Disordered" evidence="1">
    <location>
        <begin position="298"/>
        <end position="333"/>
    </location>
</feature>
<dbReference type="EMBL" id="VIBQ01000010">
    <property type="protein sequence ID" value="KAB8339147.1"/>
    <property type="molecule type" value="Genomic_DNA"/>
</dbReference>
<feature type="region of interest" description="Disordered" evidence="1">
    <location>
        <begin position="461"/>
        <end position="572"/>
    </location>
</feature>
<feature type="region of interest" description="Disordered" evidence="1">
    <location>
        <begin position="345"/>
        <end position="384"/>
    </location>
</feature>
<feature type="compositionally biased region" description="Low complexity" evidence="1">
    <location>
        <begin position="143"/>
        <end position="158"/>
    </location>
</feature>
<accession>A0A5N6KRK1</accession>
<dbReference type="AlphaFoldDB" id="A0A5N6KRK1"/>
<sequence>MPVQGLEPSCAATSCAQDLQTTLLDPCFDLPTLPCPGRSPLSEHPPTSSPWKLHVVLHQSCQSPLLPLRSVKTATDADLNPPVDMSVKAGSSLEDSLRAIKEVRENPEDHKFVPLLRDGGDQTPRTLPSAATGVGAGPSTGQSSSLPSFELSNSSHSSGTKDSPPPAYDAGPSSPSYSEPAQSVKGPPSPLTDDEQESRSSVTLMSAPGTLANETERKYKLGSENPSLYDQASGPMTPASSEENLGMEHRSPTYGSVDSLLTALPPMSMAPDSLQAHARRATGKGPRRNTLRRAFDAIRHPSRFSHANFSDSTQDQSDTEMSTSPAFKSTNLPNDMAEQIPLSVAEPSNSNTANNGKSRGGQSGTTVHVHEPTGYTWTREEDAPGFSWKKRSAAKERAQAMEALVGAESAIGRTQIRRHWVGSGQGQGVLTGLSAALTKQIECPLSRNRTISRPIAATTLSATSAASRSPPPLPPATLTANTPGRPSANSSSTQRSRRAPSSRRSPSSTAAYSRCTARSSGSSGKRASCGGSAGDQASGASAKGTRTCVEARSRARGRGSRTLSQCERETEGKMHTGSWKGAYVDAHAAAGPDGAAVCVEEGAGAGEAEGERGPEGGGRCVAGDGVVEGLQRGRGEGESQGCIWRVCLGVGVAQGSEGCVGQFRAWGSRMRVMQHVRYYLKSQLGGQPEQRVGRRRRHPFAEVPTLTMQVALQSQISKSRCSKFKSKEMKYKGTPETSQRRRQASMTGAKHKPSKGDMASSRLMRYPQHIETPDAIPCPPPQNAMATS</sequence>
<comment type="caution">
    <text evidence="2">The sequence shown here is derived from an EMBL/GenBank/DDBJ whole genome shotgun (WGS) entry which is preliminary data.</text>
</comment>
<protein>
    <submittedName>
        <fullName evidence="2">Uncharacterized protein</fullName>
    </submittedName>
</protein>
<gene>
    <name evidence="2" type="ORF">FH972_022083</name>
</gene>
<feature type="region of interest" description="Disordered" evidence="1">
    <location>
        <begin position="103"/>
        <end position="257"/>
    </location>
</feature>
<proteinExistence type="predicted"/>
<reference evidence="2 3" key="1">
    <citation type="submission" date="2019-06" db="EMBL/GenBank/DDBJ databases">
        <title>A chromosomal-level reference genome of Carpinus fangiana (Coryloideae, Betulaceae).</title>
        <authorList>
            <person name="Yang X."/>
            <person name="Wang Z."/>
            <person name="Zhang L."/>
            <person name="Hao G."/>
            <person name="Liu J."/>
            <person name="Yang Y."/>
        </authorList>
    </citation>
    <scope>NUCLEOTIDE SEQUENCE [LARGE SCALE GENOMIC DNA]</scope>
    <source>
        <strain evidence="2">Cfa_2016G</strain>
        <tissue evidence="2">Leaf</tissue>
    </source>
</reference>
<dbReference type="Proteomes" id="UP000327013">
    <property type="component" value="Unassembled WGS sequence"/>
</dbReference>
<feature type="region of interest" description="Disordered" evidence="1">
    <location>
        <begin position="723"/>
        <end position="788"/>
    </location>
</feature>
<evidence type="ECO:0000313" key="3">
    <source>
        <dbReference type="Proteomes" id="UP000327013"/>
    </source>
</evidence>
<evidence type="ECO:0000313" key="2">
    <source>
        <dbReference type="EMBL" id="KAB8339147.1"/>
    </source>
</evidence>
<feature type="compositionally biased region" description="Polar residues" evidence="1">
    <location>
        <begin position="346"/>
        <end position="357"/>
    </location>
</feature>
<name>A0A5N6KRK1_9ROSI</name>
<organism evidence="2 3">
    <name type="scientific">Carpinus fangiana</name>
    <dbReference type="NCBI Taxonomy" id="176857"/>
    <lineage>
        <taxon>Eukaryota</taxon>
        <taxon>Viridiplantae</taxon>
        <taxon>Streptophyta</taxon>
        <taxon>Embryophyta</taxon>
        <taxon>Tracheophyta</taxon>
        <taxon>Spermatophyta</taxon>
        <taxon>Magnoliopsida</taxon>
        <taxon>eudicotyledons</taxon>
        <taxon>Gunneridae</taxon>
        <taxon>Pentapetalae</taxon>
        <taxon>rosids</taxon>
        <taxon>fabids</taxon>
        <taxon>Fagales</taxon>
        <taxon>Betulaceae</taxon>
        <taxon>Carpinus</taxon>
    </lineage>
</organism>
<feature type="compositionally biased region" description="Basic and acidic residues" evidence="1">
    <location>
        <begin position="103"/>
        <end position="112"/>
    </location>
</feature>
<evidence type="ECO:0000256" key="1">
    <source>
        <dbReference type="SAM" id="MobiDB-lite"/>
    </source>
</evidence>
<feature type="compositionally biased region" description="Low complexity" evidence="1">
    <location>
        <begin position="502"/>
        <end position="544"/>
    </location>
</feature>
<feature type="compositionally biased region" description="Polar residues" evidence="1">
    <location>
        <begin position="305"/>
        <end position="333"/>
    </location>
</feature>